<dbReference type="PROSITE" id="PS50835">
    <property type="entry name" value="IG_LIKE"/>
    <property type="match status" value="2"/>
</dbReference>
<comment type="caution">
    <text evidence="3">The sequence shown here is derived from an EMBL/GenBank/DDBJ whole genome shotgun (WGS) entry which is preliminary data.</text>
</comment>
<accession>A0A2B4RK41</accession>
<sequence>MILFSNVKRAIFLQGHLIKTHSYTRRSVIMELSSWSVVASKPFLVVLIVTSGLLNLPRAAGTNCNTRLTIIPDVEISSSPPTKKLAIGTAVNLTCLAQPRGIDAHYYDRWTEYIQWYDPQGKPVGHRCVQGRRMVLKHRCTLMLKHLTAEQLGSYMCEAGNGYHAHCRRKSVEIRPKETQTIQIIEDPKNQSALIGSIVTFNCTATGSLRPTISWQKNDDPYALQTDPRVEEKVIVLDDKTVRSQLLLTGTELEDNGKYHCVANNSAGERISRVSIL</sequence>
<dbReference type="OrthoDB" id="5983387at2759"/>
<feature type="domain" description="Ig-like" evidence="2">
    <location>
        <begin position="72"/>
        <end position="173"/>
    </location>
</feature>
<dbReference type="SMART" id="SM00409">
    <property type="entry name" value="IG"/>
    <property type="match status" value="2"/>
</dbReference>
<protein>
    <submittedName>
        <fullName evidence="3">Contactin-2</fullName>
    </submittedName>
</protein>
<evidence type="ECO:0000313" key="4">
    <source>
        <dbReference type="Proteomes" id="UP000225706"/>
    </source>
</evidence>
<dbReference type="InterPro" id="IPR013098">
    <property type="entry name" value="Ig_I-set"/>
</dbReference>
<organism evidence="3 4">
    <name type="scientific">Stylophora pistillata</name>
    <name type="common">Smooth cauliflower coral</name>
    <dbReference type="NCBI Taxonomy" id="50429"/>
    <lineage>
        <taxon>Eukaryota</taxon>
        <taxon>Metazoa</taxon>
        <taxon>Cnidaria</taxon>
        <taxon>Anthozoa</taxon>
        <taxon>Hexacorallia</taxon>
        <taxon>Scleractinia</taxon>
        <taxon>Astrocoeniina</taxon>
        <taxon>Pocilloporidae</taxon>
        <taxon>Stylophora</taxon>
    </lineage>
</organism>
<keyword evidence="1" id="KW-0393">Immunoglobulin domain</keyword>
<name>A0A2B4RK41_STYPI</name>
<reference evidence="4" key="1">
    <citation type="journal article" date="2017" name="bioRxiv">
        <title>Comparative analysis of the genomes of Stylophora pistillata and Acropora digitifera provides evidence for extensive differences between species of corals.</title>
        <authorList>
            <person name="Voolstra C.R."/>
            <person name="Li Y."/>
            <person name="Liew Y.J."/>
            <person name="Baumgarten S."/>
            <person name="Zoccola D."/>
            <person name="Flot J.-F."/>
            <person name="Tambutte S."/>
            <person name="Allemand D."/>
            <person name="Aranda M."/>
        </authorList>
    </citation>
    <scope>NUCLEOTIDE SEQUENCE [LARGE SCALE GENOMIC DNA]</scope>
</reference>
<dbReference type="SUPFAM" id="SSF48726">
    <property type="entry name" value="Immunoglobulin"/>
    <property type="match status" value="2"/>
</dbReference>
<dbReference type="InterPro" id="IPR013783">
    <property type="entry name" value="Ig-like_fold"/>
</dbReference>
<dbReference type="STRING" id="50429.A0A2B4RK41"/>
<gene>
    <name evidence="3" type="primary">CNTN2</name>
    <name evidence="3" type="ORF">AWC38_SpisGene19082</name>
</gene>
<dbReference type="InterPro" id="IPR036179">
    <property type="entry name" value="Ig-like_dom_sf"/>
</dbReference>
<dbReference type="InterPro" id="IPR003598">
    <property type="entry name" value="Ig_sub2"/>
</dbReference>
<dbReference type="InterPro" id="IPR003599">
    <property type="entry name" value="Ig_sub"/>
</dbReference>
<evidence type="ECO:0000313" key="3">
    <source>
        <dbReference type="EMBL" id="PFX16625.1"/>
    </source>
</evidence>
<dbReference type="Pfam" id="PF07679">
    <property type="entry name" value="I-set"/>
    <property type="match status" value="1"/>
</dbReference>
<dbReference type="PANTHER" id="PTHR10075">
    <property type="entry name" value="BASIGIN RELATED"/>
    <property type="match status" value="1"/>
</dbReference>
<dbReference type="AlphaFoldDB" id="A0A2B4RK41"/>
<feature type="non-terminal residue" evidence="3">
    <location>
        <position position="277"/>
    </location>
</feature>
<dbReference type="Gene3D" id="2.60.40.10">
    <property type="entry name" value="Immunoglobulins"/>
    <property type="match status" value="2"/>
</dbReference>
<dbReference type="PANTHER" id="PTHR10075:SF14">
    <property type="entry name" value="CELL ADHESION MOLECULE DSCAM2-RELATED"/>
    <property type="match status" value="1"/>
</dbReference>
<feature type="domain" description="Ig-like" evidence="2">
    <location>
        <begin position="176"/>
        <end position="272"/>
    </location>
</feature>
<dbReference type="InterPro" id="IPR007110">
    <property type="entry name" value="Ig-like_dom"/>
</dbReference>
<evidence type="ECO:0000256" key="1">
    <source>
        <dbReference type="ARBA" id="ARBA00023319"/>
    </source>
</evidence>
<proteinExistence type="predicted"/>
<evidence type="ECO:0000259" key="2">
    <source>
        <dbReference type="PROSITE" id="PS50835"/>
    </source>
</evidence>
<dbReference type="EMBL" id="LSMT01000531">
    <property type="protein sequence ID" value="PFX16625.1"/>
    <property type="molecule type" value="Genomic_DNA"/>
</dbReference>
<keyword evidence="4" id="KW-1185">Reference proteome</keyword>
<dbReference type="Proteomes" id="UP000225706">
    <property type="component" value="Unassembled WGS sequence"/>
</dbReference>
<dbReference type="SMART" id="SM00408">
    <property type="entry name" value="IGc2"/>
    <property type="match status" value="2"/>
</dbReference>